<dbReference type="HOGENOM" id="CLU_1516980_0_0_12"/>
<gene>
    <name evidence="2" type="ordered locus">SpiBuddy_0288</name>
</gene>
<accession>F0RU40</accession>
<evidence type="ECO:0000313" key="3">
    <source>
        <dbReference type="Proteomes" id="UP000008466"/>
    </source>
</evidence>
<dbReference type="EMBL" id="CP002541">
    <property type="protein sequence ID" value="ADY12126.1"/>
    <property type="molecule type" value="Genomic_DNA"/>
</dbReference>
<protein>
    <recommendedName>
        <fullName evidence="1">DUF7666 domain-containing protein</fullName>
    </recommendedName>
</protein>
<evidence type="ECO:0000313" key="2">
    <source>
        <dbReference type="EMBL" id="ADY12126.1"/>
    </source>
</evidence>
<feature type="domain" description="DUF7666" evidence="1">
    <location>
        <begin position="3"/>
        <end position="95"/>
    </location>
</feature>
<name>F0RU40_SPHGB</name>
<organism evidence="2 3">
    <name type="scientific">Sphaerochaeta globosa (strain ATCC BAA-1886 / DSM 22777 / Buddy)</name>
    <name type="common">Spirochaeta sp. (strain Buddy)</name>
    <dbReference type="NCBI Taxonomy" id="158189"/>
    <lineage>
        <taxon>Bacteria</taxon>
        <taxon>Pseudomonadati</taxon>
        <taxon>Spirochaetota</taxon>
        <taxon>Spirochaetia</taxon>
        <taxon>Spirochaetales</taxon>
        <taxon>Sphaerochaetaceae</taxon>
        <taxon>Sphaerochaeta</taxon>
    </lineage>
</organism>
<dbReference type="InterPro" id="IPR056083">
    <property type="entry name" value="DUF7666"/>
</dbReference>
<reference evidence="3" key="1">
    <citation type="submission" date="2011-02" db="EMBL/GenBank/DDBJ databases">
        <title>Complete sequence of Spirochaeta sp. Buddy.</title>
        <authorList>
            <person name="Lucas S."/>
            <person name="Copeland A."/>
            <person name="Lapidus A."/>
            <person name="Cheng J.-F."/>
            <person name="Goodwin L."/>
            <person name="Pitluck S."/>
            <person name="Zeytun A."/>
            <person name="Detter J.C."/>
            <person name="Han C."/>
            <person name="Tapia R."/>
            <person name="Land M."/>
            <person name="Hauser L."/>
            <person name="Kyrpides N."/>
            <person name="Ivanova N."/>
            <person name="Mikhailova N."/>
            <person name="Pagani I."/>
            <person name="Ritalahti K.M."/>
            <person name="Loeffler F.E."/>
            <person name="Woyke T."/>
        </authorList>
    </citation>
    <scope>NUCLEOTIDE SEQUENCE [LARGE SCALE GENOMIC DNA]</scope>
    <source>
        <strain evidence="3">ATCC BAA-1886 / DSM 22777 / Buddy</strain>
    </source>
</reference>
<dbReference type="STRING" id="158189.SpiBuddy_0288"/>
<dbReference type="AlphaFoldDB" id="F0RU40"/>
<dbReference type="Pfam" id="PF24703">
    <property type="entry name" value="DUF7666"/>
    <property type="match status" value="1"/>
</dbReference>
<keyword evidence="3" id="KW-1185">Reference proteome</keyword>
<evidence type="ECO:0000259" key="1">
    <source>
        <dbReference type="Pfam" id="PF24703"/>
    </source>
</evidence>
<proteinExistence type="predicted"/>
<dbReference type="KEGG" id="sbu:SpiBuddy_0288"/>
<dbReference type="Proteomes" id="UP000008466">
    <property type="component" value="Chromosome"/>
</dbReference>
<sequence>MFIKAFNKDLKGYGGFQFAVGETYTTEQEHPWDWFHYGDKASTTLCFYHKPDSRFCEVQPLGKIYKMRQRDCIRITAHSSNSLKIVRELSRDEVYAMLLQENCPWWLTNCLMPPFEVMAQYGNRIRGKWVIGEIIKDRDDFTLEQKYALLPKKYHAKARYHDMTLSIIKLHQQRAGA</sequence>
<dbReference type="RefSeq" id="WP_013605979.1">
    <property type="nucleotide sequence ID" value="NC_015152.1"/>
</dbReference>